<sequence>MIELGSDLSRHCELSGRYPTLHLSHARLRMASFVLSLILFHVLAPEYFMNSY</sequence>
<dbReference type="EMBL" id="MU129110">
    <property type="protein sequence ID" value="KAF9506447.1"/>
    <property type="molecule type" value="Genomic_DNA"/>
</dbReference>
<accession>A0A9P6AJ08</accession>
<proteinExistence type="predicted"/>
<comment type="caution">
    <text evidence="1">The sequence shown here is derived from an EMBL/GenBank/DDBJ whole genome shotgun (WGS) entry which is preliminary data.</text>
</comment>
<evidence type="ECO:0000313" key="2">
    <source>
        <dbReference type="Proteomes" id="UP000886523"/>
    </source>
</evidence>
<evidence type="ECO:0000313" key="1">
    <source>
        <dbReference type="EMBL" id="KAF9506447.1"/>
    </source>
</evidence>
<protein>
    <submittedName>
        <fullName evidence="1">Uncharacterized protein</fullName>
    </submittedName>
</protein>
<organism evidence="1 2">
    <name type="scientific">Hydnum rufescens UP504</name>
    <dbReference type="NCBI Taxonomy" id="1448309"/>
    <lineage>
        <taxon>Eukaryota</taxon>
        <taxon>Fungi</taxon>
        <taxon>Dikarya</taxon>
        <taxon>Basidiomycota</taxon>
        <taxon>Agaricomycotina</taxon>
        <taxon>Agaricomycetes</taxon>
        <taxon>Cantharellales</taxon>
        <taxon>Hydnaceae</taxon>
        <taxon>Hydnum</taxon>
    </lineage>
</organism>
<dbReference type="Proteomes" id="UP000886523">
    <property type="component" value="Unassembled WGS sequence"/>
</dbReference>
<reference evidence="1" key="1">
    <citation type="journal article" date="2020" name="Nat. Commun.">
        <title>Large-scale genome sequencing of mycorrhizal fungi provides insights into the early evolution of symbiotic traits.</title>
        <authorList>
            <person name="Miyauchi S."/>
            <person name="Kiss E."/>
            <person name="Kuo A."/>
            <person name="Drula E."/>
            <person name="Kohler A."/>
            <person name="Sanchez-Garcia M."/>
            <person name="Morin E."/>
            <person name="Andreopoulos B."/>
            <person name="Barry K.W."/>
            <person name="Bonito G."/>
            <person name="Buee M."/>
            <person name="Carver A."/>
            <person name="Chen C."/>
            <person name="Cichocki N."/>
            <person name="Clum A."/>
            <person name="Culley D."/>
            <person name="Crous P.W."/>
            <person name="Fauchery L."/>
            <person name="Girlanda M."/>
            <person name="Hayes R.D."/>
            <person name="Keri Z."/>
            <person name="LaButti K."/>
            <person name="Lipzen A."/>
            <person name="Lombard V."/>
            <person name="Magnuson J."/>
            <person name="Maillard F."/>
            <person name="Murat C."/>
            <person name="Nolan M."/>
            <person name="Ohm R.A."/>
            <person name="Pangilinan J."/>
            <person name="Pereira M.F."/>
            <person name="Perotto S."/>
            <person name="Peter M."/>
            <person name="Pfister S."/>
            <person name="Riley R."/>
            <person name="Sitrit Y."/>
            <person name="Stielow J.B."/>
            <person name="Szollosi G."/>
            <person name="Zifcakova L."/>
            <person name="Stursova M."/>
            <person name="Spatafora J.W."/>
            <person name="Tedersoo L."/>
            <person name="Vaario L.M."/>
            <person name="Yamada A."/>
            <person name="Yan M."/>
            <person name="Wang P."/>
            <person name="Xu J."/>
            <person name="Bruns T."/>
            <person name="Baldrian P."/>
            <person name="Vilgalys R."/>
            <person name="Dunand C."/>
            <person name="Henrissat B."/>
            <person name="Grigoriev I.V."/>
            <person name="Hibbett D."/>
            <person name="Nagy L.G."/>
            <person name="Martin F.M."/>
        </authorList>
    </citation>
    <scope>NUCLEOTIDE SEQUENCE</scope>
    <source>
        <strain evidence="1">UP504</strain>
    </source>
</reference>
<dbReference type="AlphaFoldDB" id="A0A9P6AJ08"/>
<keyword evidence="2" id="KW-1185">Reference proteome</keyword>
<name>A0A9P6AJ08_9AGAM</name>
<gene>
    <name evidence="1" type="ORF">BS47DRAFT_431589</name>
</gene>